<accession>A0A131ZTQ3</accession>
<name>A0A131ZTQ3_SARSC</name>
<evidence type="ECO:0000313" key="2">
    <source>
        <dbReference type="Proteomes" id="UP000616769"/>
    </source>
</evidence>
<protein>
    <submittedName>
        <fullName evidence="1">Uncharacterized protein</fullName>
    </submittedName>
</protein>
<dbReference type="EMBL" id="JXLN01000335">
    <property type="protein sequence ID" value="KPL97555.1"/>
    <property type="molecule type" value="Genomic_DNA"/>
</dbReference>
<proteinExistence type="predicted"/>
<organism evidence="1 2">
    <name type="scientific">Sarcoptes scabiei</name>
    <name type="common">Itch mite</name>
    <name type="synonym">Acarus scabiei</name>
    <dbReference type="NCBI Taxonomy" id="52283"/>
    <lineage>
        <taxon>Eukaryota</taxon>
        <taxon>Metazoa</taxon>
        <taxon>Ecdysozoa</taxon>
        <taxon>Arthropoda</taxon>
        <taxon>Chelicerata</taxon>
        <taxon>Arachnida</taxon>
        <taxon>Acari</taxon>
        <taxon>Acariformes</taxon>
        <taxon>Sarcoptiformes</taxon>
        <taxon>Astigmata</taxon>
        <taxon>Psoroptidia</taxon>
        <taxon>Sarcoptoidea</taxon>
        <taxon>Sarcoptidae</taxon>
        <taxon>Sarcoptinae</taxon>
        <taxon>Sarcoptes</taxon>
    </lineage>
</organism>
<reference evidence="1 2" key="1">
    <citation type="journal article" date="2015" name="Parasit. Vectors">
        <title>Draft genome of the scabies mite.</title>
        <authorList>
            <person name="Rider S.D.Jr."/>
            <person name="Morgan M.S."/>
            <person name="Arlian L.G."/>
        </authorList>
    </citation>
    <scope>NUCLEOTIDE SEQUENCE [LARGE SCALE GENOMIC DNA]</scope>
    <source>
        <strain evidence="1">Arlian Lab</strain>
    </source>
</reference>
<dbReference type="VEuPathDB" id="VectorBase:SSCA000864"/>
<sequence>MVTIDQGSKNKEIEIKNKMFESYELTNPRKEFFIIIANKIIHHVVGTSSSSTIQIQFEK</sequence>
<gene>
    <name evidence="1" type="ORF">QR98_0002700</name>
</gene>
<evidence type="ECO:0000313" key="1">
    <source>
        <dbReference type="EMBL" id="KPL97555.1"/>
    </source>
</evidence>
<dbReference type="Proteomes" id="UP000616769">
    <property type="component" value="Unassembled WGS sequence"/>
</dbReference>
<dbReference type="AlphaFoldDB" id="A0A131ZTQ3"/>
<comment type="caution">
    <text evidence="1">The sequence shown here is derived from an EMBL/GenBank/DDBJ whole genome shotgun (WGS) entry which is preliminary data.</text>
</comment>